<proteinExistence type="predicted"/>
<dbReference type="GO" id="GO:0016787">
    <property type="term" value="F:hydrolase activity"/>
    <property type="evidence" value="ECO:0007669"/>
    <property type="project" value="UniProtKB-KW"/>
</dbReference>
<evidence type="ECO:0000313" key="4">
    <source>
        <dbReference type="EMBL" id="OLF04901.1"/>
    </source>
</evidence>
<sequence>MPSTVELNRRTTGTPGAEPPVVLLHALGEDAATWTDFAARLDGRHTIALDLRGHGRSPRPDTYTFDLMVADVILALPDVSEMDLVGHSMGALVASLLAGRHPELVRHLVLEDSPVPPEHGPPLPDPNPPAEPDTPPPFDWRAVVPLRGDGRRANPAWWTNIRRFPSPTLWVSGGPSSHLDQTRHVEAATQMPSATVETIPVGHEIHARAPERFAAVVAPFLSR</sequence>
<evidence type="ECO:0000256" key="1">
    <source>
        <dbReference type="ARBA" id="ARBA00022801"/>
    </source>
</evidence>
<evidence type="ECO:0000313" key="5">
    <source>
        <dbReference type="Proteomes" id="UP000185696"/>
    </source>
</evidence>
<protein>
    <recommendedName>
        <fullName evidence="3">AB hydrolase-1 domain-containing protein</fullName>
    </recommendedName>
</protein>
<feature type="domain" description="AB hydrolase-1" evidence="3">
    <location>
        <begin position="19"/>
        <end position="120"/>
    </location>
</feature>
<comment type="caution">
    <text evidence="4">The sequence shown here is derived from an EMBL/GenBank/DDBJ whole genome shotgun (WGS) entry which is preliminary data.</text>
</comment>
<dbReference type="PRINTS" id="PR00111">
    <property type="entry name" value="ABHYDROLASE"/>
</dbReference>
<reference evidence="4 5" key="1">
    <citation type="submission" date="2016-12" db="EMBL/GenBank/DDBJ databases">
        <title>The draft genome sequence of Actinophytocola xinjiangensis.</title>
        <authorList>
            <person name="Wang W."/>
            <person name="Yuan L."/>
        </authorList>
    </citation>
    <scope>NUCLEOTIDE SEQUENCE [LARGE SCALE GENOMIC DNA]</scope>
    <source>
        <strain evidence="4 5">CGMCC 4.4663</strain>
    </source>
</reference>
<dbReference type="OrthoDB" id="2987348at2"/>
<accession>A0A7Z0WDK5</accession>
<feature type="compositionally biased region" description="Pro residues" evidence="2">
    <location>
        <begin position="114"/>
        <end position="138"/>
    </location>
</feature>
<name>A0A7Z0WDK5_9PSEU</name>
<dbReference type="PANTHER" id="PTHR46118:SF4">
    <property type="entry name" value="PROTEIN ABHD11"/>
    <property type="match status" value="1"/>
</dbReference>
<dbReference type="InterPro" id="IPR000073">
    <property type="entry name" value="AB_hydrolase_1"/>
</dbReference>
<dbReference type="RefSeq" id="WP_075138076.1">
    <property type="nucleotide sequence ID" value="NZ_MSIF01000036.1"/>
</dbReference>
<feature type="region of interest" description="Disordered" evidence="2">
    <location>
        <begin position="112"/>
        <end position="139"/>
    </location>
</feature>
<organism evidence="4 5">
    <name type="scientific">Actinophytocola xinjiangensis</name>
    <dbReference type="NCBI Taxonomy" id="485602"/>
    <lineage>
        <taxon>Bacteria</taxon>
        <taxon>Bacillati</taxon>
        <taxon>Actinomycetota</taxon>
        <taxon>Actinomycetes</taxon>
        <taxon>Pseudonocardiales</taxon>
        <taxon>Pseudonocardiaceae</taxon>
    </lineage>
</organism>
<dbReference type="Pfam" id="PF00561">
    <property type="entry name" value="Abhydrolase_1"/>
    <property type="match status" value="1"/>
</dbReference>
<keyword evidence="1" id="KW-0378">Hydrolase</keyword>
<dbReference type="SUPFAM" id="SSF53474">
    <property type="entry name" value="alpha/beta-Hydrolases"/>
    <property type="match status" value="1"/>
</dbReference>
<keyword evidence="5" id="KW-1185">Reference proteome</keyword>
<dbReference type="AlphaFoldDB" id="A0A7Z0WDK5"/>
<evidence type="ECO:0000259" key="3">
    <source>
        <dbReference type="Pfam" id="PF00561"/>
    </source>
</evidence>
<dbReference type="InterPro" id="IPR029058">
    <property type="entry name" value="AB_hydrolase_fold"/>
</dbReference>
<evidence type="ECO:0000256" key="2">
    <source>
        <dbReference type="SAM" id="MobiDB-lite"/>
    </source>
</evidence>
<dbReference type="PANTHER" id="PTHR46118">
    <property type="entry name" value="PROTEIN ABHD11"/>
    <property type="match status" value="1"/>
</dbReference>
<gene>
    <name evidence="4" type="ORF">BLA60_38755</name>
</gene>
<dbReference type="EMBL" id="MSIF01000036">
    <property type="protein sequence ID" value="OLF04901.1"/>
    <property type="molecule type" value="Genomic_DNA"/>
</dbReference>
<dbReference type="Proteomes" id="UP000185696">
    <property type="component" value="Unassembled WGS sequence"/>
</dbReference>
<dbReference type="Gene3D" id="3.40.50.1820">
    <property type="entry name" value="alpha/beta hydrolase"/>
    <property type="match status" value="2"/>
</dbReference>